<evidence type="ECO:0000313" key="2">
    <source>
        <dbReference type="Proteomes" id="UP000260773"/>
    </source>
</evidence>
<organism evidence="1 2">
    <name type="scientific">Coprococcus catus</name>
    <dbReference type="NCBI Taxonomy" id="116085"/>
    <lineage>
        <taxon>Bacteria</taxon>
        <taxon>Bacillati</taxon>
        <taxon>Bacillota</taxon>
        <taxon>Clostridia</taxon>
        <taxon>Lachnospirales</taxon>
        <taxon>Lachnospiraceae</taxon>
        <taxon>Coprococcus</taxon>
    </lineage>
</organism>
<dbReference type="PANTHER" id="PTHR11122">
    <property type="entry name" value="APOSPORY-ASSOCIATED PROTEIN C-RELATED"/>
    <property type="match status" value="1"/>
</dbReference>
<dbReference type="PANTHER" id="PTHR11122:SF13">
    <property type="entry name" value="GLUCOSE-6-PHOSPHATE 1-EPIMERASE"/>
    <property type="match status" value="1"/>
</dbReference>
<comment type="caution">
    <text evidence="1">The sequence shown here is derived from an EMBL/GenBank/DDBJ whole genome shotgun (WGS) entry which is preliminary data.</text>
</comment>
<dbReference type="Proteomes" id="UP000260773">
    <property type="component" value="Unassembled WGS sequence"/>
</dbReference>
<dbReference type="GO" id="GO:0030246">
    <property type="term" value="F:carbohydrate binding"/>
    <property type="evidence" value="ECO:0007669"/>
    <property type="project" value="InterPro"/>
</dbReference>
<dbReference type="CDD" id="cd09024">
    <property type="entry name" value="Aldose_epim_lacX"/>
    <property type="match status" value="1"/>
</dbReference>
<dbReference type="GO" id="GO:0016853">
    <property type="term" value="F:isomerase activity"/>
    <property type="evidence" value="ECO:0007669"/>
    <property type="project" value="InterPro"/>
</dbReference>
<gene>
    <name evidence="1" type="ORF">DW070_03655</name>
</gene>
<dbReference type="Gene3D" id="2.70.98.10">
    <property type="match status" value="1"/>
</dbReference>
<proteinExistence type="predicted"/>
<dbReference type="EMBL" id="QVEP01000006">
    <property type="protein sequence ID" value="RGB81248.1"/>
    <property type="molecule type" value="Genomic_DNA"/>
</dbReference>
<protein>
    <submittedName>
        <fullName evidence="1">Aldose 1-epimerase family protein</fullName>
    </submittedName>
</protein>
<dbReference type="InterPro" id="IPR014718">
    <property type="entry name" value="GH-type_carb-bd"/>
</dbReference>
<reference evidence="1 2" key="1">
    <citation type="submission" date="2018-08" db="EMBL/GenBank/DDBJ databases">
        <title>A genome reference for cultivated species of the human gut microbiota.</title>
        <authorList>
            <person name="Zou Y."/>
            <person name="Xue W."/>
            <person name="Luo G."/>
        </authorList>
    </citation>
    <scope>NUCLEOTIDE SEQUENCE [LARGE SCALE GENOMIC DNA]</scope>
    <source>
        <strain evidence="1 2">AF45-17</strain>
    </source>
</reference>
<name>A0A3E2TSH4_9FIRM</name>
<sequence>MGRFKMENDRLVVTIDDLGAELVSIYDKKYSRELIWQGDPAWWKRQAPILFPNVGKFYGGEYLYQGRHYVQDQHGFARDYVLERVEESPASVTHRLVSNAETRKVYPFDFELMITHRLDGDKVDIQWQVKNTGDHPMHFTIGGHPGFNVPVLPDTEYSDYALKFAEDQDELHFIHIDMNTGTGLPDKVYTMMLTDHKYQLRKDLFDLDALVFDGGQIRQAGIVMPDGSDYLTLLCDGFPNFGIWAAPGAPFVCLEPWCGRCDNFGYEGELQDKPGINSLNVDETFKKVYSIVIGG</sequence>
<evidence type="ECO:0000313" key="1">
    <source>
        <dbReference type="EMBL" id="RGB81248.1"/>
    </source>
</evidence>
<dbReference type="InterPro" id="IPR037481">
    <property type="entry name" value="LacX"/>
</dbReference>
<dbReference type="Pfam" id="PF01263">
    <property type="entry name" value="Aldose_epim"/>
    <property type="match status" value="1"/>
</dbReference>
<dbReference type="InterPro" id="IPR011013">
    <property type="entry name" value="Gal_mutarotase_sf_dom"/>
</dbReference>
<dbReference type="GO" id="GO:0005975">
    <property type="term" value="P:carbohydrate metabolic process"/>
    <property type="evidence" value="ECO:0007669"/>
    <property type="project" value="InterPro"/>
</dbReference>
<dbReference type="InterPro" id="IPR008183">
    <property type="entry name" value="Aldose_1/G6P_1-epimerase"/>
</dbReference>
<accession>A0A3E2TSH4</accession>
<dbReference type="SUPFAM" id="SSF74650">
    <property type="entry name" value="Galactose mutarotase-like"/>
    <property type="match status" value="1"/>
</dbReference>
<dbReference type="AlphaFoldDB" id="A0A3E2TSH4"/>